<comment type="caution">
    <text evidence="3">The sequence shown here is derived from an EMBL/GenBank/DDBJ whole genome shotgun (WGS) entry which is preliminary data.</text>
</comment>
<dbReference type="PANTHER" id="PTHR43662:SF3">
    <property type="entry name" value="DOMAIN PROTEIN, PUTATIVE (AFU_ORTHOLOGUE AFUA_6G11970)-RELATED"/>
    <property type="match status" value="1"/>
</dbReference>
<accession>A0A8S0WHP0</accession>
<feature type="chain" id="PRO_5035796599" description="DUF1996 domain-containing protein" evidence="1">
    <location>
        <begin position="24"/>
        <end position="422"/>
    </location>
</feature>
<sequence>MQVLRVPSTLLISTAALVLPAHAWFRVACTSPLVQERIDPIVSPGTSPSNHVHTVHGANLFGSDSTFDTLRASSCTNCLVSQDLSNYWFPKLYFLNTQNNTFEDVPNGGLLVYYQNRGIGDAANGGTGLKAFPPGLKMISGDPRRRARKYTRGEGSQDELRERAVEWECLRYPNNEGYNSKDTGCVMDFQIPTARFVRTLDYIEPFRLNLIEGRTERPHTYACVLGWCHHVSHTAYLSDLDNGDCPATHPVPFMKILYEVTWDVQTFASRWDPTKDVWPFVWSTGDATGFSWHGDFQNGWDVEVLQNAIDQCNDPSNPTGQGITEACPFFTMINAPTADQCKKSPSVNEAVAGVLDRLPGCNPLQPGPEDARVYSGPDGQCLDITGGGSSGTSRALGRFNQNSGWIGLVALVPLFFDLVFRA</sequence>
<dbReference type="InterPro" id="IPR018535">
    <property type="entry name" value="DUF1996"/>
</dbReference>
<dbReference type="Proteomes" id="UP000467700">
    <property type="component" value="Unassembled WGS sequence"/>
</dbReference>
<keyword evidence="1" id="KW-0732">Signal</keyword>
<evidence type="ECO:0000259" key="2">
    <source>
        <dbReference type="Pfam" id="PF09362"/>
    </source>
</evidence>
<dbReference type="PANTHER" id="PTHR43662">
    <property type="match status" value="1"/>
</dbReference>
<dbReference type="AlphaFoldDB" id="A0A8S0WHP0"/>
<dbReference type="Pfam" id="PF09362">
    <property type="entry name" value="DUF1996"/>
    <property type="match status" value="1"/>
</dbReference>
<feature type="domain" description="DUF1996" evidence="2">
    <location>
        <begin position="39"/>
        <end position="300"/>
    </location>
</feature>
<organism evidence="3 4">
    <name type="scientific">Cyclocybe aegerita</name>
    <name type="common">Black poplar mushroom</name>
    <name type="synonym">Agrocybe aegerita</name>
    <dbReference type="NCBI Taxonomy" id="1973307"/>
    <lineage>
        <taxon>Eukaryota</taxon>
        <taxon>Fungi</taxon>
        <taxon>Dikarya</taxon>
        <taxon>Basidiomycota</taxon>
        <taxon>Agaricomycotina</taxon>
        <taxon>Agaricomycetes</taxon>
        <taxon>Agaricomycetidae</taxon>
        <taxon>Agaricales</taxon>
        <taxon>Agaricineae</taxon>
        <taxon>Bolbitiaceae</taxon>
        <taxon>Cyclocybe</taxon>
    </lineage>
</organism>
<evidence type="ECO:0000313" key="4">
    <source>
        <dbReference type="Proteomes" id="UP000467700"/>
    </source>
</evidence>
<gene>
    <name evidence="3" type="ORF">AAE3_LOCUS4838</name>
</gene>
<dbReference type="EMBL" id="CACVBS010000036">
    <property type="protein sequence ID" value="CAA7262493.1"/>
    <property type="molecule type" value="Genomic_DNA"/>
</dbReference>
<reference evidence="3 4" key="1">
    <citation type="submission" date="2020-01" db="EMBL/GenBank/DDBJ databases">
        <authorList>
            <person name="Gupta K D."/>
        </authorList>
    </citation>
    <scope>NUCLEOTIDE SEQUENCE [LARGE SCALE GENOMIC DNA]</scope>
</reference>
<protein>
    <recommendedName>
        <fullName evidence="2">DUF1996 domain-containing protein</fullName>
    </recommendedName>
</protein>
<name>A0A8S0WHP0_CYCAE</name>
<keyword evidence="4" id="KW-1185">Reference proteome</keyword>
<evidence type="ECO:0000313" key="3">
    <source>
        <dbReference type="EMBL" id="CAA7262493.1"/>
    </source>
</evidence>
<feature type="signal peptide" evidence="1">
    <location>
        <begin position="1"/>
        <end position="23"/>
    </location>
</feature>
<proteinExistence type="predicted"/>
<dbReference type="OrthoDB" id="74764at2759"/>
<evidence type="ECO:0000256" key="1">
    <source>
        <dbReference type="SAM" id="SignalP"/>
    </source>
</evidence>